<proteinExistence type="predicted"/>
<protein>
    <submittedName>
        <fullName evidence="1">Uncharacterized protein</fullName>
    </submittedName>
</protein>
<sequence>MALGRRNFPTIDELLMLHNLHWLGHVLSMSEVRLPHRALFSYLMVPWISSTNSCQLNTEQHEEAGFTPLVKGGADGSLVRIQIYLPEGPRFEPDLYLSIPLPRLGQPGSIPALVFPSGDVAVRHRKCVTAERLLSFLYHILKLLPDVSYSDTAASV</sequence>
<comment type="caution">
    <text evidence="1">The sequence shown here is derived from an EMBL/GenBank/DDBJ whole genome shotgun (WGS) entry which is preliminary data.</text>
</comment>
<reference evidence="1 2" key="2">
    <citation type="journal article" date="2021" name="Genomics">
        <title>High-quality reference genome for Clonorchis sinensis.</title>
        <authorList>
            <person name="Young N.D."/>
            <person name="Stroehlein A.J."/>
            <person name="Kinkar L."/>
            <person name="Wang T."/>
            <person name="Sohn W.M."/>
            <person name="Chang B.C.H."/>
            <person name="Kaur P."/>
            <person name="Weisz D."/>
            <person name="Dudchenko O."/>
            <person name="Aiden E.L."/>
            <person name="Korhonen P.K."/>
            <person name="Gasser R.B."/>
        </authorList>
    </citation>
    <scope>NUCLEOTIDE SEQUENCE [LARGE SCALE GENOMIC DNA]</scope>
    <source>
        <strain evidence="1">Cs-k2</strain>
    </source>
</reference>
<evidence type="ECO:0000313" key="2">
    <source>
        <dbReference type="Proteomes" id="UP000286415"/>
    </source>
</evidence>
<evidence type="ECO:0000313" key="1">
    <source>
        <dbReference type="EMBL" id="KAG5452893.1"/>
    </source>
</evidence>
<dbReference type="AlphaFoldDB" id="A0A3R7JRY6"/>
<reference evidence="1 2" key="1">
    <citation type="journal article" date="2018" name="Biotechnol. Adv.">
        <title>Improved genomic resources and new bioinformatic workflow for the carcinogenic parasite Clonorchis sinensis: Biotechnological implications.</title>
        <authorList>
            <person name="Wang D."/>
            <person name="Korhonen P.K."/>
            <person name="Gasser R.B."/>
            <person name="Young N.D."/>
        </authorList>
    </citation>
    <scope>NUCLEOTIDE SEQUENCE [LARGE SCALE GENOMIC DNA]</scope>
    <source>
        <strain evidence="1">Cs-k2</strain>
    </source>
</reference>
<accession>A0A3R7JRY6</accession>
<keyword evidence="2" id="KW-1185">Reference proteome</keyword>
<gene>
    <name evidence="1" type="ORF">CSKR_107438</name>
</gene>
<dbReference type="InParanoid" id="A0A3R7JRY6"/>
<name>A0A3R7JRY6_CLOSI</name>
<dbReference type="Proteomes" id="UP000286415">
    <property type="component" value="Unassembled WGS sequence"/>
</dbReference>
<dbReference type="EMBL" id="NIRI02000013">
    <property type="protein sequence ID" value="KAG5452893.1"/>
    <property type="molecule type" value="Genomic_DNA"/>
</dbReference>
<organism evidence="1 2">
    <name type="scientific">Clonorchis sinensis</name>
    <name type="common">Chinese liver fluke</name>
    <dbReference type="NCBI Taxonomy" id="79923"/>
    <lineage>
        <taxon>Eukaryota</taxon>
        <taxon>Metazoa</taxon>
        <taxon>Spiralia</taxon>
        <taxon>Lophotrochozoa</taxon>
        <taxon>Platyhelminthes</taxon>
        <taxon>Trematoda</taxon>
        <taxon>Digenea</taxon>
        <taxon>Opisthorchiida</taxon>
        <taxon>Opisthorchiata</taxon>
        <taxon>Opisthorchiidae</taxon>
        <taxon>Clonorchis</taxon>
    </lineage>
</organism>